<dbReference type="EMBL" id="JAAGOA010000003">
    <property type="protein sequence ID" value="NED99780.1"/>
    <property type="molecule type" value="Genomic_DNA"/>
</dbReference>
<dbReference type="GO" id="GO:0004497">
    <property type="term" value="F:monooxygenase activity"/>
    <property type="evidence" value="ECO:0007669"/>
    <property type="project" value="InterPro"/>
</dbReference>
<evidence type="ECO:0000256" key="3">
    <source>
        <dbReference type="ARBA" id="ARBA00022723"/>
    </source>
</evidence>
<evidence type="ECO:0000313" key="7">
    <source>
        <dbReference type="Proteomes" id="UP000475214"/>
    </source>
</evidence>
<dbReference type="PANTHER" id="PTHR24302:SF15">
    <property type="entry name" value="FATTY-ACID PEROXYGENASE"/>
    <property type="match status" value="1"/>
</dbReference>
<keyword evidence="4" id="KW-0560">Oxidoreductase</keyword>
<keyword evidence="7" id="KW-1185">Reference proteome</keyword>
<dbReference type="GO" id="GO:0020037">
    <property type="term" value="F:heme binding"/>
    <property type="evidence" value="ECO:0007669"/>
    <property type="project" value="InterPro"/>
</dbReference>
<proteinExistence type="inferred from homology"/>
<comment type="similarity">
    <text evidence="1">Belongs to the cytochrome P450 family.</text>
</comment>
<organism evidence="6 7">
    <name type="scientific">Phytoactinopolyspora halotolerans</name>
    <dbReference type="NCBI Taxonomy" id="1981512"/>
    <lineage>
        <taxon>Bacteria</taxon>
        <taxon>Bacillati</taxon>
        <taxon>Actinomycetota</taxon>
        <taxon>Actinomycetes</taxon>
        <taxon>Jiangellales</taxon>
        <taxon>Jiangellaceae</taxon>
        <taxon>Phytoactinopolyspora</taxon>
    </lineage>
</organism>
<dbReference type="InterPro" id="IPR001128">
    <property type="entry name" value="Cyt_P450"/>
</dbReference>
<name>A0A6L9S4V6_9ACTN</name>
<dbReference type="AlphaFoldDB" id="A0A6L9S4V6"/>
<evidence type="ECO:0000256" key="4">
    <source>
        <dbReference type="ARBA" id="ARBA00023002"/>
    </source>
</evidence>
<protein>
    <submittedName>
        <fullName evidence="6">Cytochrome P450</fullName>
    </submittedName>
</protein>
<evidence type="ECO:0000256" key="5">
    <source>
        <dbReference type="ARBA" id="ARBA00023004"/>
    </source>
</evidence>
<dbReference type="CDD" id="cd11067">
    <property type="entry name" value="CYP152"/>
    <property type="match status" value="1"/>
</dbReference>
<keyword evidence="2" id="KW-0349">Heme</keyword>
<dbReference type="Pfam" id="PF00067">
    <property type="entry name" value="p450"/>
    <property type="match status" value="1"/>
</dbReference>
<dbReference type="GO" id="GO:0016705">
    <property type="term" value="F:oxidoreductase activity, acting on paired donors, with incorporation or reduction of molecular oxygen"/>
    <property type="evidence" value="ECO:0007669"/>
    <property type="project" value="InterPro"/>
</dbReference>
<keyword evidence="3" id="KW-0479">Metal-binding</keyword>
<evidence type="ECO:0000313" key="6">
    <source>
        <dbReference type="EMBL" id="NED99780.1"/>
    </source>
</evidence>
<dbReference type="InterPro" id="IPR036396">
    <property type="entry name" value="Cyt_P450_sf"/>
</dbReference>
<accession>A0A6L9S4V6</accession>
<dbReference type="Proteomes" id="UP000475214">
    <property type="component" value="Unassembled WGS sequence"/>
</dbReference>
<gene>
    <name evidence="6" type="ORF">G1H10_06330</name>
</gene>
<evidence type="ECO:0000256" key="2">
    <source>
        <dbReference type="ARBA" id="ARBA00022617"/>
    </source>
</evidence>
<dbReference type="InterPro" id="IPR050705">
    <property type="entry name" value="Cytochrome_P450_3A"/>
</dbReference>
<reference evidence="6 7" key="1">
    <citation type="submission" date="2020-02" db="EMBL/GenBank/DDBJ databases">
        <authorList>
            <person name="Li X.-J."/>
            <person name="Han X.-M."/>
        </authorList>
    </citation>
    <scope>NUCLEOTIDE SEQUENCE [LARGE SCALE GENOMIC DNA]</scope>
    <source>
        <strain evidence="6 7">CCTCC AB 2017055</strain>
    </source>
</reference>
<dbReference type="PANTHER" id="PTHR24302">
    <property type="entry name" value="CYTOCHROME P450 FAMILY 3"/>
    <property type="match status" value="1"/>
</dbReference>
<sequence>MKVPGTTHLDEPRDRAPDSTLMLVNDGYRFFLNRLNHHHQDVFETRLFGERAICMHGPEAARVFYDPERFGRSHAVPSRVQKTLQGQGGVQGLDGDAHRHRKAAFMRLMTEDRVADLVDLFERGWRDVLPRWELSDRVVLFEEAQELLCRAACTWAGIPLHDDEVPHRAQDMAAMVDAFGAVGPRHWRGRLARLRSETWMKRIVAAARSGHVETFEPSALHTFAYHRDLDGELLDTRVAAVEVLNVLRPIVAISWYVAFIAVALRDHPEWRDRIRSDAGGHESELFVQEVRRVYPLTPFVGARVRRSFEWHGHRFDEGTLVLLDVYGAHRDGRVWERPGEFDPERFRGWSSDGFDLIPQGGGDHYRDHRCAGEWITIALMKSAARLLCTTIKYQVPKQDLHIDLRRMPTAPRSGVVIDRVERVA</sequence>
<comment type="caution">
    <text evidence="6">The sequence shown here is derived from an EMBL/GenBank/DDBJ whole genome shotgun (WGS) entry which is preliminary data.</text>
</comment>
<dbReference type="SUPFAM" id="SSF48264">
    <property type="entry name" value="Cytochrome P450"/>
    <property type="match status" value="1"/>
</dbReference>
<dbReference type="GO" id="GO:0005506">
    <property type="term" value="F:iron ion binding"/>
    <property type="evidence" value="ECO:0007669"/>
    <property type="project" value="InterPro"/>
</dbReference>
<dbReference type="RefSeq" id="WP_163734251.1">
    <property type="nucleotide sequence ID" value="NZ_JAAGOA010000003.1"/>
</dbReference>
<evidence type="ECO:0000256" key="1">
    <source>
        <dbReference type="ARBA" id="ARBA00010617"/>
    </source>
</evidence>
<keyword evidence="5" id="KW-0408">Iron</keyword>
<dbReference type="Gene3D" id="1.10.630.10">
    <property type="entry name" value="Cytochrome P450"/>
    <property type="match status" value="1"/>
</dbReference>